<dbReference type="EMBL" id="OZ035844">
    <property type="protein sequence ID" value="CAL1598562.1"/>
    <property type="molecule type" value="Genomic_DNA"/>
</dbReference>
<keyword evidence="2" id="KW-1185">Reference proteome</keyword>
<name>A0AAV2L8A5_KNICA</name>
<organism evidence="1 2">
    <name type="scientific">Knipowitschia caucasica</name>
    <name type="common">Caucasian dwarf goby</name>
    <name type="synonym">Pomatoschistus caucasicus</name>
    <dbReference type="NCBI Taxonomy" id="637954"/>
    <lineage>
        <taxon>Eukaryota</taxon>
        <taxon>Metazoa</taxon>
        <taxon>Chordata</taxon>
        <taxon>Craniata</taxon>
        <taxon>Vertebrata</taxon>
        <taxon>Euteleostomi</taxon>
        <taxon>Actinopterygii</taxon>
        <taxon>Neopterygii</taxon>
        <taxon>Teleostei</taxon>
        <taxon>Neoteleostei</taxon>
        <taxon>Acanthomorphata</taxon>
        <taxon>Gobiaria</taxon>
        <taxon>Gobiiformes</taxon>
        <taxon>Gobioidei</taxon>
        <taxon>Gobiidae</taxon>
        <taxon>Gobiinae</taxon>
        <taxon>Knipowitschia</taxon>
    </lineage>
</organism>
<evidence type="ECO:0000313" key="1">
    <source>
        <dbReference type="EMBL" id="CAL1598562.1"/>
    </source>
</evidence>
<sequence length="93" mass="9963">MMVYDCGRAESLSAVVGRTAAGLGSCPGCERDITWEHLCAASSNHNCPAMNALTNIHLSGGEAACWESRATRGQGWGLQMQLFHQTVAHCTRL</sequence>
<gene>
    <name evidence="1" type="ORF">KC01_LOCUS26929</name>
</gene>
<evidence type="ECO:0000313" key="2">
    <source>
        <dbReference type="Proteomes" id="UP001497482"/>
    </source>
</evidence>
<dbReference type="AlphaFoldDB" id="A0AAV2L8A5"/>
<protein>
    <submittedName>
        <fullName evidence="1">Uncharacterized protein</fullName>
    </submittedName>
</protein>
<dbReference type="Proteomes" id="UP001497482">
    <property type="component" value="Chromosome 22"/>
</dbReference>
<reference evidence="1 2" key="1">
    <citation type="submission" date="2024-04" db="EMBL/GenBank/DDBJ databases">
        <authorList>
            <person name="Waldvogel A.-M."/>
            <person name="Schoenle A."/>
        </authorList>
    </citation>
    <scope>NUCLEOTIDE SEQUENCE [LARGE SCALE GENOMIC DNA]</scope>
</reference>
<proteinExistence type="predicted"/>
<accession>A0AAV2L8A5</accession>